<dbReference type="RefSeq" id="WP_160624467.1">
    <property type="nucleotide sequence ID" value="NZ_WUUQ01000001.1"/>
</dbReference>
<accession>A0A6N8U8Z6</accession>
<protein>
    <submittedName>
        <fullName evidence="1">Uncharacterized protein</fullName>
    </submittedName>
</protein>
<gene>
    <name evidence="1" type="ORF">GSF08_03700</name>
</gene>
<name>A0A6N8U8Z6_9FIRM</name>
<sequence length="398" mass="46812">MAIELALEGKLEDGQDQEAFFDYLKALAEKNNMQYREYQDSAVMEVCPEGMIECSLENEFISIQAETNAAGPGFHAFVANLYDDILMNSGLAFEVYDTTEYYEKRDFENLKQNHFHRWLEEITTFIKEREEPQDLCIAWGMHAYIPKSKQNHVVTPMGYLSYEAFSYDHIEELAERIFIWNKPERDAEFYRNCALNLLWKDCYYDYTMMNEESTKAAQQIIDYLDAAYRLDPDMELPTSVYHQLCNLLGCEAWIPRGKDDDRGIGYRKEIVQYPFQDWLIPASGFCERFIMSQEELILNGPYRNSDEPWNWMLRAQAVSKPEVIEHPDFRILSGDITLTGIYENGEGYEGMLVIAERENDYLKLNIHYRESATKEIILDYLRDLRHIQVRDLSDSDKH</sequence>
<evidence type="ECO:0000313" key="1">
    <source>
        <dbReference type="EMBL" id="MXQ73039.1"/>
    </source>
</evidence>
<dbReference type="Proteomes" id="UP000434036">
    <property type="component" value="Unassembled WGS sequence"/>
</dbReference>
<dbReference type="EMBL" id="WUUQ01000001">
    <property type="protein sequence ID" value="MXQ73039.1"/>
    <property type="molecule type" value="Genomic_DNA"/>
</dbReference>
<keyword evidence="2" id="KW-1185">Reference proteome</keyword>
<proteinExistence type="predicted"/>
<comment type="caution">
    <text evidence="1">The sequence shown here is derived from an EMBL/GenBank/DDBJ whole genome shotgun (WGS) entry which is preliminary data.</text>
</comment>
<reference evidence="1 2" key="1">
    <citation type="submission" date="2019-12" db="EMBL/GenBank/DDBJ databases">
        <authorList>
            <person name="Yang R."/>
        </authorList>
    </citation>
    <scope>NUCLEOTIDE SEQUENCE [LARGE SCALE GENOMIC DNA]</scope>
    <source>
        <strain evidence="1 2">DONG20-135</strain>
    </source>
</reference>
<reference evidence="1 2" key="2">
    <citation type="submission" date="2020-01" db="EMBL/GenBank/DDBJ databases">
        <title>Clostridiaceae sp. nov. isolated from the gut of human by culturomics.</title>
        <authorList>
            <person name="Chang Y."/>
        </authorList>
    </citation>
    <scope>NUCLEOTIDE SEQUENCE [LARGE SCALE GENOMIC DNA]</scope>
    <source>
        <strain evidence="1 2">DONG20-135</strain>
    </source>
</reference>
<evidence type="ECO:0000313" key="2">
    <source>
        <dbReference type="Proteomes" id="UP000434036"/>
    </source>
</evidence>
<organism evidence="1 2">
    <name type="scientific">Copranaerobaculum intestinale</name>
    <dbReference type="NCBI Taxonomy" id="2692629"/>
    <lineage>
        <taxon>Bacteria</taxon>
        <taxon>Bacillati</taxon>
        <taxon>Bacillota</taxon>
        <taxon>Erysipelotrichia</taxon>
        <taxon>Erysipelotrichales</taxon>
        <taxon>Erysipelotrichaceae</taxon>
        <taxon>Copranaerobaculum</taxon>
    </lineage>
</organism>
<dbReference type="AlphaFoldDB" id="A0A6N8U8Z6"/>